<evidence type="ECO:0000256" key="2">
    <source>
        <dbReference type="ARBA" id="ARBA00022554"/>
    </source>
</evidence>
<proteinExistence type="predicted"/>
<comment type="function">
    <text evidence="4">Essential for proper morphogenesis of the vacuole. May exist as structural reinforcement on the surface of the vacuolar membrane and be required for maintenance against rupture by osmotic pressure.</text>
</comment>
<dbReference type="STRING" id="599839.J4G6Q3"/>
<dbReference type="SUPFAM" id="SSF58038">
    <property type="entry name" value="SNARE fusion complex"/>
    <property type="match status" value="1"/>
</dbReference>
<keyword evidence="3" id="KW-0175">Coiled coil</keyword>
<dbReference type="FunFam" id="1.20.5.110:FF:000058">
    <property type="entry name" value="VAM7p Vacuolar SNARE protein"/>
    <property type="match status" value="1"/>
</dbReference>
<name>J4G6Q3_9APHY</name>
<dbReference type="HOGENOM" id="CLU_033748_0_0_1"/>
<dbReference type="Gene3D" id="1.20.5.110">
    <property type="match status" value="1"/>
</dbReference>
<dbReference type="GO" id="GO:0000329">
    <property type="term" value="C:fungal-type vacuole membrane"/>
    <property type="evidence" value="ECO:0007669"/>
    <property type="project" value="UniProtKB-ARBA"/>
</dbReference>
<dbReference type="InterPro" id="IPR001683">
    <property type="entry name" value="PX_dom"/>
</dbReference>
<dbReference type="GO" id="GO:0097576">
    <property type="term" value="P:vacuole fusion"/>
    <property type="evidence" value="ECO:0007669"/>
    <property type="project" value="UniProtKB-ARBA"/>
</dbReference>
<reference evidence="7 8" key="1">
    <citation type="journal article" date="2012" name="Appl. Environ. Microbiol.">
        <title>Short-read sequencing for genomic analysis of the brown rot fungus Fibroporia radiculosa.</title>
        <authorList>
            <person name="Tang J.D."/>
            <person name="Perkins A.D."/>
            <person name="Sonstegard T.S."/>
            <person name="Schroeder S.G."/>
            <person name="Burgess S.C."/>
            <person name="Diehl S.V."/>
        </authorList>
    </citation>
    <scope>NUCLEOTIDE SEQUENCE [LARGE SCALE GENOMIC DNA]</scope>
    <source>
        <strain evidence="7 8">TFFH 294</strain>
    </source>
</reference>
<dbReference type="PANTHER" id="PTHR22775:SF3">
    <property type="entry name" value="SORTING NEXIN-13"/>
    <property type="match status" value="1"/>
</dbReference>
<dbReference type="Proteomes" id="UP000006352">
    <property type="component" value="Unassembled WGS sequence"/>
</dbReference>
<evidence type="ECO:0000313" key="7">
    <source>
        <dbReference type="EMBL" id="CCM01938.1"/>
    </source>
</evidence>
<dbReference type="AlphaFoldDB" id="J4G6Q3"/>
<evidence type="ECO:0000256" key="4">
    <source>
        <dbReference type="ARBA" id="ARBA00054927"/>
    </source>
</evidence>
<dbReference type="FunCoup" id="J4G6Q3">
    <property type="interactions" value="38"/>
</dbReference>
<organism evidence="7 8">
    <name type="scientific">Fibroporia radiculosa</name>
    <dbReference type="NCBI Taxonomy" id="599839"/>
    <lineage>
        <taxon>Eukaryota</taxon>
        <taxon>Fungi</taxon>
        <taxon>Dikarya</taxon>
        <taxon>Basidiomycota</taxon>
        <taxon>Agaricomycotina</taxon>
        <taxon>Agaricomycetes</taxon>
        <taxon>Polyporales</taxon>
        <taxon>Fibroporiaceae</taxon>
        <taxon>Fibroporia</taxon>
    </lineage>
</organism>
<feature type="domain" description="T-SNARE coiled-coil homology" evidence="5">
    <location>
        <begin position="294"/>
        <end position="356"/>
    </location>
</feature>
<dbReference type="InParanoid" id="J4G6Q3"/>
<feature type="domain" description="PX" evidence="6">
    <location>
        <begin position="2"/>
        <end position="118"/>
    </location>
</feature>
<evidence type="ECO:0000259" key="6">
    <source>
        <dbReference type="PROSITE" id="PS50195"/>
    </source>
</evidence>
<evidence type="ECO:0000313" key="8">
    <source>
        <dbReference type="Proteomes" id="UP000006352"/>
    </source>
</evidence>
<dbReference type="Pfam" id="PF00787">
    <property type="entry name" value="PX"/>
    <property type="match status" value="1"/>
</dbReference>
<dbReference type="SMART" id="SM00312">
    <property type="entry name" value="PX"/>
    <property type="match status" value="1"/>
</dbReference>
<dbReference type="GO" id="GO:0035091">
    <property type="term" value="F:phosphatidylinositol binding"/>
    <property type="evidence" value="ECO:0007669"/>
    <property type="project" value="InterPro"/>
</dbReference>
<accession>J4G6Q3</accession>
<sequence>MSAIQAIHIRGYEERIEPKAHIVYRIEIQASVRSWQMWRRYSEFVDLHLELTKSAGSLPPAELPPKNSFSLFRSRSPALLEERRAGLEHYLRAILSARDDRWRENLAFRDFLGVPVGKQNGMEGGAISQFTSSSWLDEHQDLLARVRDIRADINKRDALSDHGDISASHQANVQAKKKLAGVLTRVGVFEDGLRTLGLSGMSEGELQRRTDMVARLRDDCEKLAKMVTVARMTSRGLGSSAERNPAASSDRAALLETTSRTGQPVTRVFGAAAKPQETEQTRPLDDHGLVQLQNTQMVQQDEQLAQLSTILQRQKHLGVAIGHEIAEQNEELDGLTMDVDRVGRKLGTAKKQLNRLG</sequence>
<comment type="subcellular location">
    <subcellularLocation>
        <location evidence="1">Vacuole</location>
    </subcellularLocation>
</comment>
<evidence type="ECO:0000256" key="1">
    <source>
        <dbReference type="ARBA" id="ARBA00004116"/>
    </source>
</evidence>
<evidence type="ECO:0008006" key="9">
    <source>
        <dbReference type="Google" id="ProtNLM"/>
    </source>
</evidence>
<dbReference type="PROSITE" id="PS50192">
    <property type="entry name" value="T_SNARE"/>
    <property type="match status" value="1"/>
</dbReference>
<gene>
    <name evidence="7" type="ORF">FIBRA_04011</name>
</gene>
<dbReference type="Gene3D" id="3.30.1520.10">
    <property type="entry name" value="Phox-like domain"/>
    <property type="match status" value="1"/>
</dbReference>
<dbReference type="CDD" id="cd06897">
    <property type="entry name" value="PX_SNARE"/>
    <property type="match status" value="1"/>
</dbReference>
<dbReference type="EMBL" id="HE797057">
    <property type="protein sequence ID" value="CCM01938.1"/>
    <property type="molecule type" value="Genomic_DNA"/>
</dbReference>
<dbReference type="SUPFAM" id="SSF64268">
    <property type="entry name" value="PX domain"/>
    <property type="match status" value="1"/>
</dbReference>
<keyword evidence="8" id="KW-1185">Reference proteome</keyword>
<evidence type="ECO:0000259" key="5">
    <source>
        <dbReference type="PROSITE" id="PS50192"/>
    </source>
</evidence>
<protein>
    <recommendedName>
        <fullName evidence="9">t-SNARE coiled-coil homology domain-containing protein</fullName>
    </recommendedName>
</protein>
<dbReference type="OrthoDB" id="428895at2759"/>
<dbReference type="CDD" id="cd15858">
    <property type="entry name" value="SNARE_VAM7"/>
    <property type="match status" value="1"/>
</dbReference>
<dbReference type="InterPro" id="IPR036871">
    <property type="entry name" value="PX_dom_sf"/>
</dbReference>
<dbReference type="SMART" id="SM00397">
    <property type="entry name" value="t_SNARE"/>
    <property type="match status" value="1"/>
</dbReference>
<dbReference type="GeneID" id="24096849"/>
<keyword evidence="2" id="KW-0926">Vacuole</keyword>
<evidence type="ECO:0000256" key="3">
    <source>
        <dbReference type="ARBA" id="ARBA00023054"/>
    </source>
</evidence>
<dbReference type="GO" id="GO:0016192">
    <property type="term" value="P:vesicle-mediated transport"/>
    <property type="evidence" value="ECO:0007669"/>
    <property type="project" value="UniProtKB-ARBA"/>
</dbReference>
<dbReference type="GO" id="GO:0007034">
    <property type="term" value="P:vacuolar transport"/>
    <property type="evidence" value="ECO:0007669"/>
    <property type="project" value="UniProtKB-ARBA"/>
</dbReference>
<dbReference type="RefSeq" id="XP_012181221.1">
    <property type="nucleotide sequence ID" value="XM_012325831.1"/>
</dbReference>
<dbReference type="PROSITE" id="PS50195">
    <property type="entry name" value="PX"/>
    <property type="match status" value="1"/>
</dbReference>
<dbReference type="InterPro" id="IPR000727">
    <property type="entry name" value="T_SNARE_dom"/>
</dbReference>
<dbReference type="PANTHER" id="PTHR22775">
    <property type="entry name" value="SORTING NEXIN"/>
    <property type="match status" value="1"/>
</dbReference>